<evidence type="ECO:0000313" key="2">
    <source>
        <dbReference type="Proteomes" id="UP001163046"/>
    </source>
</evidence>
<reference evidence="1" key="1">
    <citation type="submission" date="2023-01" db="EMBL/GenBank/DDBJ databases">
        <title>Genome assembly of the deep-sea coral Lophelia pertusa.</title>
        <authorList>
            <person name="Herrera S."/>
            <person name="Cordes E."/>
        </authorList>
    </citation>
    <scope>NUCLEOTIDE SEQUENCE</scope>
    <source>
        <strain evidence="1">USNM1676648</strain>
        <tissue evidence="1">Polyp</tissue>
    </source>
</reference>
<protein>
    <submittedName>
        <fullName evidence="1">Uncharacterized protein</fullName>
    </submittedName>
</protein>
<dbReference type="EMBL" id="MU826556">
    <property type="protein sequence ID" value="KAJ7375694.1"/>
    <property type="molecule type" value="Genomic_DNA"/>
</dbReference>
<gene>
    <name evidence="1" type="ORF">OS493_039538</name>
</gene>
<accession>A0A9W9Z779</accession>
<dbReference type="Proteomes" id="UP001163046">
    <property type="component" value="Unassembled WGS sequence"/>
</dbReference>
<evidence type="ECO:0000313" key="1">
    <source>
        <dbReference type="EMBL" id="KAJ7375694.1"/>
    </source>
</evidence>
<sequence>MCPTIGHGLLSDLYPLPWYYYSESDGRALISNHVFPIFKNFSTTATGQGDELCVLSRPNGKNSPGNWSFFLCTRTLARCKLQAEDCQQSICSNHHNEGIQRIPMQIMQATGTLFMLTDNLLDLTHFQNFIFPNIRTYCHWCSILE</sequence>
<keyword evidence="2" id="KW-1185">Reference proteome</keyword>
<organism evidence="1 2">
    <name type="scientific">Desmophyllum pertusum</name>
    <dbReference type="NCBI Taxonomy" id="174260"/>
    <lineage>
        <taxon>Eukaryota</taxon>
        <taxon>Metazoa</taxon>
        <taxon>Cnidaria</taxon>
        <taxon>Anthozoa</taxon>
        <taxon>Hexacorallia</taxon>
        <taxon>Scleractinia</taxon>
        <taxon>Caryophylliina</taxon>
        <taxon>Caryophylliidae</taxon>
        <taxon>Desmophyllum</taxon>
    </lineage>
</organism>
<dbReference type="AlphaFoldDB" id="A0A9W9Z779"/>
<comment type="caution">
    <text evidence="1">The sequence shown here is derived from an EMBL/GenBank/DDBJ whole genome shotgun (WGS) entry which is preliminary data.</text>
</comment>
<proteinExistence type="predicted"/>
<name>A0A9W9Z779_9CNID</name>